<dbReference type="InterPro" id="IPR007359">
    <property type="entry name" value="SigmaE_reg_RseC_MucC"/>
</dbReference>
<organism evidence="2 3">
    <name type="scientific">Candidatus Onthomorpha intestinigallinarum</name>
    <dbReference type="NCBI Taxonomy" id="2840880"/>
    <lineage>
        <taxon>Bacteria</taxon>
        <taxon>Pseudomonadati</taxon>
        <taxon>Bacteroidota</taxon>
        <taxon>Bacteroidia</taxon>
        <taxon>Bacteroidales</taxon>
        <taxon>Candidatus Onthomorpha</taxon>
    </lineage>
</organism>
<dbReference type="PANTHER" id="PTHR35867">
    <property type="entry name" value="PROTEIN RSEC"/>
    <property type="match status" value="1"/>
</dbReference>
<protein>
    <submittedName>
        <fullName evidence="2">SoxR reducing system RseC family protein</fullName>
    </submittedName>
</protein>
<evidence type="ECO:0000256" key="1">
    <source>
        <dbReference type="SAM" id="Phobius"/>
    </source>
</evidence>
<name>A0A9D1RIH1_9BACT</name>
<keyword evidence="1" id="KW-1133">Transmembrane helix</keyword>
<keyword evidence="1" id="KW-0812">Transmembrane</keyword>
<proteinExistence type="predicted"/>
<reference evidence="2" key="2">
    <citation type="submission" date="2021-04" db="EMBL/GenBank/DDBJ databases">
        <authorList>
            <person name="Gilroy R."/>
        </authorList>
    </citation>
    <scope>NUCLEOTIDE SEQUENCE</scope>
    <source>
        <strain evidence="2">Gambia16-930</strain>
    </source>
</reference>
<dbReference type="AlphaFoldDB" id="A0A9D1RIH1"/>
<keyword evidence="1" id="KW-0472">Membrane</keyword>
<feature type="transmembrane region" description="Helical" evidence="1">
    <location>
        <begin position="78"/>
        <end position="101"/>
    </location>
</feature>
<comment type="caution">
    <text evidence="2">The sequence shown here is derived from an EMBL/GenBank/DDBJ whole genome shotgun (WGS) entry which is preliminary data.</text>
</comment>
<gene>
    <name evidence="2" type="ORF">IAC47_07375</name>
</gene>
<reference evidence="2" key="1">
    <citation type="journal article" date="2021" name="PeerJ">
        <title>Extensive microbial diversity within the chicken gut microbiome revealed by metagenomics and culture.</title>
        <authorList>
            <person name="Gilroy R."/>
            <person name="Ravi A."/>
            <person name="Getino M."/>
            <person name="Pursley I."/>
            <person name="Horton D.L."/>
            <person name="Alikhan N.F."/>
            <person name="Baker D."/>
            <person name="Gharbi K."/>
            <person name="Hall N."/>
            <person name="Watson M."/>
            <person name="Adriaenssens E.M."/>
            <person name="Foster-Nyarko E."/>
            <person name="Jarju S."/>
            <person name="Secka A."/>
            <person name="Antonio M."/>
            <person name="Oren A."/>
            <person name="Chaudhuri R.R."/>
            <person name="La Ragione R."/>
            <person name="Hildebrand F."/>
            <person name="Pallen M.J."/>
        </authorList>
    </citation>
    <scope>NUCLEOTIDE SEQUENCE</scope>
    <source>
        <strain evidence="2">Gambia16-930</strain>
    </source>
</reference>
<dbReference type="EMBL" id="DXGG01000230">
    <property type="protein sequence ID" value="HIW88070.1"/>
    <property type="molecule type" value="Genomic_DNA"/>
</dbReference>
<sequence>MEHAECAEQKGIVTGKQENKVTVRIERKSSCASCHARGACTSLDKQDKEIEVICDNAEQYEIGEEVTVLISTRLGLKAVAIAFVVPFVILFVTLLCCIFLFGLKEEVGSLLALFAVALYYVILFKARRVLNRQFVFSIRKNFA</sequence>
<evidence type="ECO:0000313" key="3">
    <source>
        <dbReference type="Proteomes" id="UP000824267"/>
    </source>
</evidence>
<dbReference type="Pfam" id="PF04246">
    <property type="entry name" value="RseC_MucC"/>
    <property type="match status" value="1"/>
</dbReference>
<accession>A0A9D1RIH1</accession>
<feature type="transmembrane region" description="Helical" evidence="1">
    <location>
        <begin position="107"/>
        <end position="124"/>
    </location>
</feature>
<dbReference type="PANTHER" id="PTHR35867:SF1">
    <property type="entry name" value="PROTEIN RSEC"/>
    <property type="match status" value="1"/>
</dbReference>
<evidence type="ECO:0000313" key="2">
    <source>
        <dbReference type="EMBL" id="HIW88070.1"/>
    </source>
</evidence>
<dbReference type="Proteomes" id="UP000824267">
    <property type="component" value="Unassembled WGS sequence"/>
</dbReference>